<dbReference type="AlphaFoldDB" id="A0A396RU93"/>
<dbReference type="GO" id="GO:0008483">
    <property type="term" value="F:transaminase activity"/>
    <property type="evidence" value="ECO:0007669"/>
    <property type="project" value="UniProtKB-KW"/>
</dbReference>
<organism evidence="1 2">
    <name type="scientific">Pseudomonas jilinensis</name>
    <dbReference type="NCBI Taxonomy" id="2078689"/>
    <lineage>
        <taxon>Bacteria</taxon>
        <taxon>Pseudomonadati</taxon>
        <taxon>Pseudomonadota</taxon>
        <taxon>Gammaproteobacteria</taxon>
        <taxon>Pseudomonadales</taxon>
        <taxon>Pseudomonadaceae</taxon>
        <taxon>Pseudomonas</taxon>
    </lineage>
</organism>
<keyword evidence="1" id="KW-0808">Transferase</keyword>
<dbReference type="Proteomes" id="UP000265745">
    <property type="component" value="Unassembled WGS sequence"/>
</dbReference>
<reference evidence="1 2" key="1">
    <citation type="submission" date="2018-06" db="EMBL/GenBank/DDBJ databases">
        <title>Pseudomonas jilinensis sp. nov., isolated from the production water of Jilin Oilfield in China.</title>
        <authorList>
            <person name="Wang J."/>
        </authorList>
    </citation>
    <scope>NUCLEOTIDE SEQUENCE [LARGE SCALE GENOMIC DNA]</scope>
    <source>
        <strain evidence="1 2">JS15-10A1</strain>
    </source>
</reference>
<keyword evidence="2" id="KW-1185">Reference proteome</keyword>
<sequence length="179" mass="20613">MMNHDYQDLVRIFSECFEAEYNTVLVAGADEPEYLPADAEHPRHRIIFAHGFFRSALHEVAHWCVAGPQRRLLADFGYWYAPDGRSAEQQQAFEQVEVKPQAYEWLFCQAAGHKFRVSLDNLNGEPTDSSLFKQRVLEQTLHFLNAGLPERPARFVQALLAFYRPGVRLQAADFSLEQL</sequence>
<keyword evidence="1" id="KW-0032">Aminotransferase</keyword>
<comment type="caution">
    <text evidence="1">The sequence shown here is derived from an EMBL/GenBank/DDBJ whole genome shotgun (WGS) entry which is preliminary data.</text>
</comment>
<accession>A0A396RU93</accession>
<evidence type="ECO:0000313" key="2">
    <source>
        <dbReference type="Proteomes" id="UP000265745"/>
    </source>
</evidence>
<dbReference type="EMBL" id="QJSA01000014">
    <property type="protein sequence ID" value="RHW20140.1"/>
    <property type="molecule type" value="Genomic_DNA"/>
</dbReference>
<dbReference type="InterPro" id="IPR007411">
    <property type="entry name" value="EpmC"/>
</dbReference>
<evidence type="ECO:0000313" key="1">
    <source>
        <dbReference type="EMBL" id="RHW20140.1"/>
    </source>
</evidence>
<name>A0A396RU93_9PSED</name>
<dbReference type="OrthoDB" id="5298591at2"/>
<proteinExistence type="predicted"/>
<dbReference type="Pfam" id="PF04315">
    <property type="entry name" value="EpmC"/>
    <property type="match status" value="1"/>
</dbReference>
<protein>
    <submittedName>
        <fullName evidence="1">Diaminobutyrate-2-oxoglutarate aminotransferase</fullName>
    </submittedName>
</protein>
<gene>
    <name evidence="1" type="ORF">C2846_15035</name>
</gene>